<keyword evidence="5 7" id="KW-0472">Membrane</keyword>
<dbReference type="InterPro" id="IPR046338">
    <property type="entry name" value="GAIN_dom_sf"/>
</dbReference>
<dbReference type="PROSITE" id="PS50092">
    <property type="entry name" value="TSP1"/>
    <property type="match status" value="6"/>
</dbReference>
<keyword evidence="4 7" id="KW-1133">Transmembrane helix</keyword>
<dbReference type="EMBL" id="OV696696">
    <property type="protein sequence ID" value="CAH1240306.1"/>
    <property type="molecule type" value="Genomic_DNA"/>
</dbReference>
<dbReference type="InterPro" id="IPR000832">
    <property type="entry name" value="GPCR_2_secretin-like"/>
</dbReference>
<accession>A0A8J9W8D4</accession>
<evidence type="ECO:0000313" key="12">
    <source>
        <dbReference type="EMBL" id="CAH1240306.1"/>
    </source>
</evidence>
<dbReference type="InterPro" id="IPR003961">
    <property type="entry name" value="FN3_dom"/>
</dbReference>
<evidence type="ECO:0000313" key="13">
    <source>
        <dbReference type="Proteomes" id="UP000838412"/>
    </source>
</evidence>
<reference evidence="12" key="1">
    <citation type="submission" date="2022-01" db="EMBL/GenBank/DDBJ databases">
        <authorList>
            <person name="Braso-Vives M."/>
        </authorList>
    </citation>
    <scope>NUCLEOTIDE SEQUENCE</scope>
</reference>
<feature type="domain" description="GAIN-B" evidence="9">
    <location>
        <begin position="1407"/>
        <end position="1565"/>
    </location>
</feature>
<dbReference type="GO" id="GO:0004930">
    <property type="term" value="F:G protein-coupled receptor activity"/>
    <property type="evidence" value="ECO:0007669"/>
    <property type="project" value="InterPro"/>
</dbReference>
<dbReference type="Pfam" id="PF00090">
    <property type="entry name" value="TSP_1"/>
    <property type="match status" value="6"/>
</dbReference>
<dbReference type="GO" id="GO:0007166">
    <property type="term" value="P:cell surface receptor signaling pathway"/>
    <property type="evidence" value="ECO:0007669"/>
    <property type="project" value="InterPro"/>
</dbReference>
<gene>
    <name evidence="12" type="primary">HMCN1</name>
    <name evidence="12" type="ORF">BLAG_LOCUS4300</name>
</gene>
<dbReference type="InterPro" id="IPR017981">
    <property type="entry name" value="GPCR_2-like_7TM"/>
</dbReference>
<feature type="transmembrane region" description="Helical" evidence="7">
    <location>
        <begin position="1791"/>
        <end position="1814"/>
    </location>
</feature>
<protein>
    <submittedName>
        <fullName evidence="12">HMCN1 protein</fullName>
    </submittedName>
</protein>
<dbReference type="Pfam" id="PF01825">
    <property type="entry name" value="GPS"/>
    <property type="match status" value="1"/>
</dbReference>
<dbReference type="PROSITE" id="PS50853">
    <property type="entry name" value="FN3"/>
    <property type="match status" value="2"/>
</dbReference>
<feature type="transmembrane region" description="Helical" evidence="7">
    <location>
        <begin position="1650"/>
        <end position="1669"/>
    </location>
</feature>
<keyword evidence="13" id="KW-1185">Reference proteome</keyword>
<evidence type="ECO:0000259" key="10">
    <source>
        <dbReference type="PROSITE" id="PS50261"/>
    </source>
</evidence>
<organism evidence="12 13">
    <name type="scientific">Branchiostoma lanceolatum</name>
    <name type="common">Common lancelet</name>
    <name type="synonym">Amphioxus lanceolatum</name>
    <dbReference type="NCBI Taxonomy" id="7740"/>
    <lineage>
        <taxon>Eukaryota</taxon>
        <taxon>Metazoa</taxon>
        <taxon>Chordata</taxon>
        <taxon>Cephalochordata</taxon>
        <taxon>Leptocardii</taxon>
        <taxon>Amphioxiformes</taxon>
        <taxon>Branchiostomatidae</taxon>
        <taxon>Branchiostoma</taxon>
    </lineage>
</organism>
<feature type="chain" id="PRO_5035432282" evidence="8">
    <location>
        <begin position="41"/>
        <end position="1858"/>
    </location>
</feature>
<keyword evidence="8" id="KW-0732">Signal</keyword>
<dbReference type="PROSITE" id="PS50261">
    <property type="entry name" value="G_PROTEIN_RECEP_F2_4"/>
    <property type="match status" value="1"/>
</dbReference>
<feature type="signal peptide" evidence="8">
    <location>
        <begin position="1"/>
        <end position="40"/>
    </location>
</feature>
<evidence type="ECO:0000256" key="1">
    <source>
        <dbReference type="ARBA" id="ARBA00004141"/>
    </source>
</evidence>
<dbReference type="FunFam" id="2.20.100.10:FF:000001">
    <property type="entry name" value="semaphorin-5A isoform X1"/>
    <property type="match status" value="2"/>
</dbReference>
<dbReference type="InterPro" id="IPR057244">
    <property type="entry name" value="GAIN_B"/>
</dbReference>
<evidence type="ECO:0000256" key="4">
    <source>
        <dbReference type="ARBA" id="ARBA00022989"/>
    </source>
</evidence>
<feature type="domain" description="Fibronectin type-III" evidence="11">
    <location>
        <begin position="772"/>
        <end position="858"/>
    </location>
</feature>
<dbReference type="SUPFAM" id="SSF82895">
    <property type="entry name" value="TSP-1 type 1 repeat"/>
    <property type="match status" value="6"/>
</dbReference>
<dbReference type="OrthoDB" id="446173at2759"/>
<dbReference type="PANTHER" id="PTHR22906:SF21">
    <property type="entry name" value="SEMA DOMAIN-CONTAINING PROTEIN"/>
    <property type="match status" value="1"/>
</dbReference>
<dbReference type="Gene3D" id="1.20.1070.10">
    <property type="entry name" value="Rhodopsin 7-helix transmembrane proteins"/>
    <property type="match status" value="1"/>
</dbReference>
<dbReference type="GO" id="GO:0005886">
    <property type="term" value="C:plasma membrane"/>
    <property type="evidence" value="ECO:0007669"/>
    <property type="project" value="UniProtKB-SubCell"/>
</dbReference>
<dbReference type="Gene3D" id="2.60.40.10">
    <property type="entry name" value="Immunoglobulins"/>
    <property type="match status" value="4"/>
</dbReference>
<name>A0A8J9W8D4_BRALA</name>
<dbReference type="Pfam" id="PF17517">
    <property type="entry name" value="IgGFc_binding"/>
    <property type="match status" value="1"/>
</dbReference>
<dbReference type="Pfam" id="PF00002">
    <property type="entry name" value="7tm_2"/>
    <property type="match status" value="1"/>
</dbReference>
<feature type="transmembrane region" description="Helical" evidence="7">
    <location>
        <begin position="1681"/>
        <end position="1701"/>
    </location>
</feature>
<evidence type="ECO:0000259" key="11">
    <source>
        <dbReference type="PROSITE" id="PS50853"/>
    </source>
</evidence>
<dbReference type="InterPro" id="IPR000203">
    <property type="entry name" value="GPS"/>
</dbReference>
<dbReference type="Gene3D" id="2.60.220.50">
    <property type="match status" value="1"/>
</dbReference>
<dbReference type="SUPFAM" id="SSF49265">
    <property type="entry name" value="Fibronectin type III"/>
    <property type="match status" value="3"/>
</dbReference>
<keyword evidence="6" id="KW-1015">Disulfide bond</keyword>
<comment type="subcellular location">
    <subcellularLocation>
        <location evidence="1">Membrane</location>
        <topology evidence="1">Multi-pass membrane protein</topology>
    </subcellularLocation>
</comment>
<dbReference type="InterPro" id="IPR036383">
    <property type="entry name" value="TSP1_rpt_sf"/>
</dbReference>
<dbReference type="Pfam" id="PF00041">
    <property type="entry name" value="fn3"/>
    <property type="match status" value="2"/>
</dbReference>
<dbReference type="FunFam" id="2.20.100.10:FF:000080">
    <property type="entry name" value="SCO-spondin"/>
    <property type="match status" value="1"/>
</dbReference>
<evidence type="ECO:0000256" key="8">
    <source>
        <dbReference type="SAM" id="SignalP"/>
    </source>
</evidence>
<proteinExistence type="predicted"/>
<evidence type="ECO:0000256" key="6">
    <source>
        <dbReference type="ARBA" id="ARBA00023157"/>
    </source>
</evidence>
<dbReference type="SMART" id="SM00060">
    <property type="entry name" value="FN3"/>
    <property type="match status" value="4"/>
</dbReference>
<dbReference type="InterPro" id="IPR035234">
    <property type="entry name" value="IgGFc-bd_N"/>
</dbReference>
<keyword evidence="2 7" id="KW-0812">Transmembrane</keyword>
<feature type="transmembrane region" description="Helical" evidence="7">
    <location>
        <begin position="1570"/>
        <end position="1592"/>
    </location>
</feature>
<feature type="transmembrane region" description="Helical" evidence="7">
    <location>
        <begin position="1612"/>
        <end position="1630"/>
    </location>
</feature>
<dbReference type="InterPro" id="IPR013783">
    <property type="entry name" value="Ig-like_fold"/>
</dbReference>
<dbReference type="InterPro" id="IPR052065">
    <property type="entry name" value="Compl_asym_regulator"/>
</dbReference>
<evidence type="ECO:0000256" key="3">
    <source>
        <dbReference type="ARBA" id="ARBA00022737"/>
    </source>
</evidence>
<evidence type="ECO:0000256" key="2">
    <source>
        <dbReference type="ARBA" id="ARBA00022692"/>
    </source>
</evidence>
<dbReference type="Gene3D" id="2.20.100.10">
    <property type="entry name" value="Thrombospondin type-1 (TSP1) repeat"/>
    <property type="match status" value="6"/>
</dbReference>
<dbReference type="Proteomes" id="UP000838412">
    <property type="component" value="Chromosome 11"/>
</dbReference>
<dbReference type="SMART" id="SM00303">
    <property type="entry name" value="GPS"/>
    <property type="match status" value="1"/>
</dbReference>
<dbReference type="PANTHER" id="PTHR22906">
    <property type="entry name" value="PROPERDIN"/>
    <property type="match status" value="1"/>
</dbReference>
<sequence>MPRGGVKGTTCGKMTWLSFLKAVVVFCVVACLLESPMVDGRQGYNLPDNAGTEFLLAFPSTSSNRKALIRATSYLDTTVQIFGLNDQQIGSNITLESANLVHEETLTGPGHVTGTGRLGQFNSWLIKSDDEITVYGRSGGDGYMALPTDVLGKEYYVASYQGSSSGRSRVVIIGIHDRTMVRITLTADVTFEGAEDDPGPRTYRSGEDILLEVHRMETVQFTTSTSSNDLTGTRIISDKPIAVLSGTDAAVVGSGDQGYMVEYLPPVYTWGRTFVVKPLTGGTDKVRVIASQPTGYSKNGVSMSPISAGSFASIDVSAVTVIEVDNPVLVAQYARGGSGRAPSMTVIPPVEQYTSDYGLAPATGWTNSAILSVDTVQESGVMSEITTAVTGWSQQSGYSATTDSLQNSYQHTSLQGAFGVVQYGTSGGESYSYPGGQRFAPINPCIVSADDSLHADGLDNDCNGLVDDGGVGDRAYSPLSPDLYVERHSTTELDFTWRGFRMARVAKFKREFGEAGMPPTVVIAMNDVDRIIKSVESNNLLPGRKYQFKVIAVDVSGAESEPAIIVFPTDPDPPNDLLLLSITHNSISLDWNPPVVGGVTNYEVTYRSVMDDTGQTFTTLVPGDRTSATISGLQPMTEYQFTVTTVFFGVASERSSQEIAVTKLEPPINVHVETTLTTSNSITVSLDKVSGSAPPLTKALQYATYEISYGNYSGEVIPKPGEGATPYRPFTPPSFEATGLVAGANYVMYVRSNYGGNSSEPVTLRESTVPNPPANLMVVSSGTTYIELAWDRPTSGNLEGYVVTHGIVGRPTSKQSEIITDTGMTLNGLSVEHEYEIAVSVYSNGKESEAVTLTRRPSVVHLWSTWSAYSPCSQSCGDGIRTRTRLCHHVDGSPSIECDGAAGKALQTQEIACDLDHCPIHGGWSGWEQWGACSQSCGAAVQQRVRSCSDPIPVFGGKRCPGSPVQERQCRQDPCAADGEWSEWREYSECTLTCGRGSQQRTRTCLGQEGNGAPCEGPAVETRRCNEMPCPADGRFSEWGEWGQCSVSCGGGIANRTRACNNPAPGWGGRDCEGNDTEIQGCGFDPCPGEVYWSMWSDFSTCPATCGNATHSRTRACMNGTTVVDESVCNGTAADKVDGEVCTSNPCPVDGDWGAWMEWSGCTKHCGGGTRQRTRICSNPAPEYAGRRCEGDGDGRGIQTATGPCNQHLCSDMPKCSTTRGRCGVMWSEVRAEEIQNVSCADQDGVFATRKCGRYGHWEEEDFTRCTSSAMEKIYGKLSQIDGKMMAVTDLDEDLKRLLADPGCLHAGDLLKAKRLLTSLIRLKPLMYEDGSRARREQYIDDMLEIASLLYGRPYFDQWADIQETVGIQEVTNITDVLEELCDTVLEYMKNTREEMVLARSSNIDMDIEMYKTYRREPFSFPKHTEDTHVILPKALVASAIPGRQEIPVCAFDHRSFHHLLEHLAERNNRHMTTRYHHERELNSKVVTATILPAPPPPLATKVEIHFRHRWRGQDPLCVFIDEEDPYSIYNPSGCSVVETADYSTVCRCNHFSSYALLTKHYVETVINKVWISSLPLAGSIICLISTCAAFLSHLILRKYLSNRCLVAEKFLVILLMASAIFVSGVNGTFLPGSHKIFIFWDTCQFKAVVLHYLFLATFSWLMVGAMQLYMDCIKATPWWLLYHVIGWIIPLFIQAITIPWKSDVFLASNYCWVSWEQGLHWSLFIPEIVLCLITVVIISLSVYVEDRQALLEPEKYTERMHTYIWRNILQLPLFVLSWTLGLVAMETENYATQVFFGLSLIFLGLFVAVVYIIQNREIRYAYYTVVHLMYSKYLGARQTRHFPKAYIDPKNPPVYIP</sequence>
<feature type="transmembrane region" description="Helical" evidence="7">
    <location>
        <begin position="1721"/>
        <end position="1745"/>
    </location>
</feature>
<evidence type="ECO:0000256" key="7">
    <source>
        <dbReference type="SAM" id="Phobius"/>
    </source>
</evidence>
<dbReference type="CDD" id="cd00063">
    <property type="entry name" value="FN3"/>
    <property type="match status" value="3"/>
</dbReference>
<feature type="domain" description="Fibronectin type-III" evidence="11">
    <location>
        <begin position="573"/>
        <end position="667"/>
    </location>
</feature>
<dbReference type="PROSITE" id="PS50221">
    <property type="entry name" value="GAIN_B"/>
    <property type="match status" value="1"/>
</dbReference>
<feature type="transmembrane region" description="Helical" evidence="7">
    <location>
        <begin position="1765"/>
        <end position="1785"/>
    </location>
</feature>
<keyword evidence="3" id="KW-0677">Repeat</keyword>
<feature type="domain" description="G-protein coupled receptors family 2 profile 2" evidence="10">
    <location>
        <begin position="1572"/>
        <end position="1816"/>
    </location>
</feature>
<evidence type="ECO:0000256" key="5">
    <source>
        <dbReference type="ARBA" id="ARBA00023136"/>
    </source>
</evidence>
<dbReference type="InterPro" id="IPR000884">
    <property type="entry name" value="TSP1_rpt"/>
</dbReference>
<evidence type="ECO:0000259" key="9">
    <source>
        <dbReference type="PROSITE" id="PS50221"/>
    </source>
</evidence>
<dbReference type="InterPro" id="IPR036116">
    <property type="entry name" value="FN3_sf"/>
</dbReference>
<dbReference type="SMART" id="SM00209">
    <property type="entry name" value="TSP1"/>
    <property type="match status" value="6"/>
</dbReference>